<comment type="subcellular location">
    <subcellularLocation>
        <location evidence="1">Endoplasmic reticulum</location>
    </subcellularLocation>
</comment>
<dbReference type="PANTHER" id="PTHR43550">
    <property type="entry name" value="3-KETODIHYDROSPHINGOSINE REDUCTASE"/>
    <property type="match status" value="1"/>
</dbReference>
<dbReference type="PRINTS" id="PR00080">
    <property type="entry name" value="SDRFAMILY"/>
</dbReference>
<evidence type="ECO:0000256" key="13">
    <source>
        <dbReference type="ARBA" id="ARBA00048930"/>
    </source>
</evidence>
<dbReference type="OMA" id="ICGVFEE"/>
<dbReference type="InterPro" id="IPR020904">
    <property type="entry name" value="Sc_DH/Rdtase_CS"/>
</dbReference>
<comment type="function">
    <text evidence="12">Catalyzes the reduction of 3'-oxosphinganine (3-ketodihydrosphingosine/KDS) to sphinganine (dihydrosphingosine/DHS), the second step of de novo sphingolipid biosynthesis.</text>
</comment>
<dbReference type="PROSITE" id="PS00061">
    <property type="entry name" value="ADH_SHORT"/>
    <property type="match status" value="1"/>
</dbReference>
<dbReference type="KEGG" id="lgi:LOTGIDRAFT_213963"/>
<dbReference type="STRING" id="225164.V4AMH6"/>
<dbReference type="PRINTS" id="PR00081">
    <property type="entry name" value="GDHRDH"/>
</dbReference>
<dbReference type="CTD" id="20246459"/>
<keyword evidence="10" id="KW-0443">Lipid metabolism</keyword>
<dbReference type="Proteomes" id="UP000030746">
    <property type="component" value="Unassembled WGS sequence"/>
</dbReference>
<dbReference type="GO" id="GO:0005789">
    <property type="term" value="C:endoplasmic reticulum membrane"/>
    <property type="evidence" value="ECO:0007669"/>
    <property type="project" value="TreeGrafter"/>
</dbReference>
<comment type="catalytic activity">
    <reaction evidence="13">
        <text>sphinganine + NADP(+) = 3-oxosphinganine + NADPH + H(+)</text>
        <dbReference type="Rhea" id="RHEA:22640"/>
        <dbReference type="ChEBI" id="CHEBI:15378"/>
        <dbReference type="ChEBI" id="CHEBI:57783"/>
        <dbReference type="ChEBI" id="CHEBI:57817"/>
        <dbReference type="ChEBI" id="CHEBI:58299"/>
        <dbReference type="ChEBI" id="CHEBI:58349"/>
        <dbReference type="EC" id="1.1.1.102"/>
    </reaction>
    <physiologicalReaction direction="right-to-left" evidence="13">
        <dbReference type="Rhea" id="RHEA:22642"/>
    </physiologicalReaction>
</comment>
<name>V4AMH6_LOTGI</name>
<evidence type="ECO:0000259" key="16">
    <source>
        <dbReference type="SMART" id="SM00822"/>
    </source>
</evidence>
<evidence type="ECO:0000256" key="6">
    <source>
        <dbReference type="ARBA" id="ARBA00022824"/>
    </source>
</evidence>
<evidence type="ECO:0000256" key="11">
    <source>
        <dbReference type="ARBA" id="ARBA00026112"/>
    </source>
</evidence>
<dbReference type="SUPFAM" id="SSF51735">
    <property type="entry name" value="NAD(P)-binding Rossmann-fold domains"/>
    <property type="match status" value="1"/>
</dbReference>
<comment type="similarity">
    <text evidence="4 14">Belongs to the short-chain dehydrogenases/reductases (SDR) family.</text>
</comment>
<keyword evidence="6" id="KW-0256">Endoplasmic reticulum</keyword>
<accession>V4AMH6</accession>
<dbReference type="GO" id="GO:0006666">
    <property type="term" value="P:3-keto-sphinganine metabolic process"/>
    <property type="evidence" value="ECO:0007669"/>
    <property type="project" value="InterPro"/>
</dbReference>
<evidence type="ECO:0000256" key="15">
    <source>
        <dbReference type="SAM" id="SignalP"/>
    </source>
</evidence>
<feature type="signal peptide" evidence="15">
    <location>
        <begin position="1"/>
        <end position="16"/>
    </location>
</feature>
<keyword evidence="5" id="KW-0547">Nucleotide-binding</keyword>
<dbReference type="RefSeq" id="XP_009051035.1">
    <property type="nucleotide sequence ID" value="XM_009052787.1"/>
</dbReference>
<protein>
    <recommendedName>
        <fullName evidence="11">3-dehydrosphinganine reductase</fullName>
        <ecNumber evidence="11">1.1.1.102</ecNumber>
    </recommendedName>
</protein>
<evidence type="ECO:0000256" key="2">
    <source>
        <dbReference type="ARBA" id="ARBA00004760"/>
    </source>
</evidence>
<dbReference type="GO" id="GO:0000166">
    <property type="term" value="F:nucleotide binding"/>
    <property type="evidence" value="ECO:0007669"/>
    <property type="project" value="UniProtKB-KW"/>
</dbReference>
<dbReference type="Pfam" id="PF00106">
    <property type="entry name" value="adh_short"/>
    <property type="match status" value="1"/>
</dbReference>
<keyword evidence="9" id="KW-0560">Oxidoreductase</keyword>
<gene>
    <name evidence="17" type="ORF">LOTGIDRAFT_213963</name>
</gene>
<evidence type="ECO:0000256" key="4">
    <source>
        <dbReference type="ARBA" id="ARBA00006484"/>
    </source>
</evidence>
<dbReference type="FunFam" id="3.40.50.720:FF:000165">
    <property type="entry name" value="3-ketodihydrosphingosine reductase"/>
    <property type="match status" value="1"/>
</dbReference>
<dbReference type="OrthoDB" id="37659at2759"/>
<evidence type="ECO:0000256" key="3">
    <source>
        <dbReference type="ARBA" id="ARBA00004991"/>
    </source>
</evidence>
<dbReference type="EMBL" id="KB201262">
    <property type="protein sequence ID" value="ESO98337.1"/>
    <property type="molecule type" value="Genomic_DNA"/>
</dbReference>
<dbReference type="GO" id="GO:0030148">
    <property type="term" value="P:sphingolipid biosynthetic process"/>
    <property type="evidence" value="ECO:0007669"/>
    <property type="project" value="InterPro"/>
</dbReference>
<dbReference type="InterPro" id="IPR036291">
    <property type="entry name" value="NAD(P)-bd_dom_sf"/>
</dbReference>
<dbReference type="CDD" id="cd08939">
    <property type="entry name" value="KDSR-like_SDR_c"/>
    <property type="match status" value="1"/>
</dbReference>
<comment type="pathway">
    <text evidence="2">Lipid metabolism; sphingolipid metabolism.</text>
</comment>
<dbReference type="HOGENOM" id="CLU_010194_3_2_1"/>
<comment type="pathway">
    <text evidence="3">Sphingolipid metabolism.</text>
</comment>
<dbReference type="PANTHER" id="PTHR43550:SF3">
    <property type="entry name" value="3-KETODIHYDROSPHINGOSINE REDUCTASE"/>
    <property type="match status" value="1"/>
</dbReference>
<evidence type="ECO:0000256" key="1">
    <source>
        <dbReference type="ARBA" id="ARBA00004240"/>
    </source>
</evidence>
<evidence type="ECO:0000256" key="14">
    <source>
        <dbReference type="RuleBase" id="RU000363"/>
    </source>
</evidence>
<feature type="domain" description="Ketoreductase" evidence="16">
    <location>
        <begin position="24"/>
        <end position="200"/>
    </location>
</feature>
<reference evidence="17 18" key="1">
    <citation type="journal article" date="2013" name="Nature">
        <title>Insights into bilaterian evolution from three spiralian genomes.</title>
        <authorList>
            <person name="Simakov O."/>
            <person name="Marletaz F."/>
            <person name="Cho S.J."/>
            <person name="Edsinger-Gonzales E."/>
            <person name="Havlak P."/>
            <person name="Hellsten U."/>
            <person name="Kuo D.H."/>
            <person name="Larsson T."/>
            <person name="Lv J."/>
            <person name="Arendt D."/>
            <person name="Savage R."/>
            <person name="Osoegawa K."/>
            <person name="de Jong P."/>
            <person name="Grimwood J."/>
            <person name="Chapman J.A."/>
            <person name="Shapiro H."/>
            <person name="Aerts A."/>
            <person name="Otillar R.P."/>
            <person name="Terry A.Y."/>
            <person name="Boore J.L."/>
            <person name="Grigoriev I.V."/>
            <person name="Lindberg D.R."/>
            <person name="Seaver E.C."/>
            <person name="Weisblat D.A."/>
            <person name="Putnam N.H."/>
            <person name="Rokhsar D.S."/>
        </authorList>
    </citation>
    <scope>NUCLEOTIDE SEQUENCE [LARGE SCALE GENOMIC DNA]</scope>
</reference>
<keyword evidence="15" id="KW-0732">Signal</keyword>
<organism evidence="17 18">
    <name type="scientific">Lottia gigantea</name>
    <name type="common">Giant owl limpet</name>
    <dbReference type="NCBI Taxonomy" id="225164"/>
    <lineage>
        <taxon>Eukaryota</taxon>
        <taxon>Metazoa</taxon>
        <taxon>Spiralia</taxon>
        <taxon>Lophotrochozoa</taxon>
        <taxon>Mollusca</taxon>
        <taxon>Gastropoda</taxon>
        <taxon>Patellogastropoda</taxon>
        <taxon>Lottioidea</taxon>
        <taxon>Lottiidae</taxon>
        <taxon>Lottia</taxon>
    </lineage>
</organism>
<feature type="chain" id="PRO_5004716782" description="3-dehydrosphinganine reductase" evidence="15">
    <location>
        <begin position="17"/>
        <end position="322"/>
    </location>
</feature>
<evidence type="ECO:0000313" key="18">
    <source>
        <dbReference type="Proteomes" id="UP000030746"/>
    </source>
</evidence>
<dbReference type="InterPro" id="IPR002347">
    <property type="entry name" value="SDR_fam"/>
</dbReference>
<keyword evidence="7" id="KW-0521">NADP</keyword>
<evidence type="ECO:0000256" key="8">
    <source>
        <dbReference type="ARBA" id="ARBA00022919"/>
    </source>
</evidence>
<dbReference type="AlphaFoldDB" id="V4AMH6"/>
<evidence type="ECO:0000256" key="10">
    <source>
        <dbReference type="ARBA" id="ARBA00023098"/>
    </source>
</evidence>
<evidence type="ECO:0000256" key="5">
    <source>
        <dbReference type="ARBA" id="ARBA00022741"/>
    </source>
</evidence>
<evidence type="ECO:0000256" key="7">
    <source>
        <dbReference type="ARBA" id="ARBA00022857"/>
    </source>
</evidence>
<keyword evidence="8" id="KW-0746">Sphingolipid metabolism</keyword>
<dbReference type="GO" id="GO:0047560">
    <property type="term" value="F:3-dehydrosphinganine reductase activity"/>
    <property type="evidence" value="ECO:0007669"/>
    <property type="project" value="UniProtKB-EC"/>
</dbReference>
<dbReference type="SMART" id="SM00822">
    <property type="entry name" value="PKS_KR"/>
    <property type="match status" value="1"/>
</dbReference>
<dbReference type="GeneID" id="20246459"/>
<dbReference type="Gene3D" id="3.40.50.720">
    <property type="entry name" value="NAD(P)-binding Rossmann-like Domain"/>
    <property type="match status" value="1"/>
</dbReference>
<dbReference type="InterPro" id="IPR057326">
    <property type="entry name" value="KR_dom"/>
</dbReference>
<dbReference type="EC" id="1.1.1.102" evidence="11"/>
<evidence type="ECO:0000256" key="12">
    <source>
        <dbReference type="ARBA" id="ARBA00044737"/>
    </source>
</evidence>
<keyword evidence="18" id="KW-1185">Reference proteome</keyword>
<evidence type="ECO:0000256" key="9">
    <source>
        <dbReference type="ARBA" id="ARBA00023002"/>
    </source>
</evidence>
<proteinExistence type="inferred from homology"/>
<evidence type="ECO:0000313" key="17">
    <source>
        <dbReference type="EMBL" id="ESO98337.1"/>
    </source>
</evidence>
<sequence>MILIIILYFVSPLITPKPLNLTGAHVLVTGGSSGIGKALAINVAKQGANVTLLARNKNKLQEAKVEVEKHFINKDTQSIICISVDISKEYEPVEKAVKQAEEKFGAVRLLINCAGTSIAGVFEELPVTEFKRMLDINYLGSVYVTRAVIPTMKKEHKGRIVFVSSQAGQLGLFGYTAYSASKFALRGLSEALQMELKPYDIRVTMAFPPDTDTPGYAEEQKTKPRETHLISEVAGLFSPHEVAKTIVEDSIKGKFFSYMGLDGYMLSSLTCGMSPVISMMDAAQQVVTSGIFRVISLFYLDYFDRIVKKCKNDKQTEDKKSS</sequence>
<dbReference type="InterPro" id="IPR045022">
    <property type="entry name" value="KDSR-like"/>
</dbReference>